<reference evidence="2 3" key="1">
    <citation type="journal article" date="2021" name="ISME Commun">
        <title>Automated analysis of genomic sequences facilitates high-throughput and comprehensive description of bacteria.</title>
        <authorList>
            <person name="Hitch T.C.A."/>
        </authorList>
    </citation>
    <scope>NUCLEOTIDE SEQUENCE [LARGE SCALE GENOMIC DNA]</scope>
    <source>
        <strain evidence="2 3">H2_18</strain>
    </source>
</reference>
<evidence type="ECO:0000313" key="3">
    <source>
        <dbReference type="Proteomes" id="UP001652394"/>
    </source>
</evidence>
<keyword evidence="3" id="KW-1185">Reference proteome</keyword>
<gene>
    <name evidence="2" type="ORF">OCV51_02755</name>
</gene>
<sequence>MDFSEQIKTLRQECLLSQEAFSKELGVSFATVNRWETGKTLPTYKALRTIKEYCKKNNVEFSIDTNIERGSTNG</sequence>
<dbReference type="PROSITE" id="PS50943">
    <property type="entry name" value="HTH_CROC1"/>
    <property type="match status" value="1"/>
</dbReference>
<dbReference type="InterPro" id="IPR010982">
    <property type="entry name" value="Lambda_DNA-bd_dom_sf"/>
</dbReference>
<protein>
    <submittedName>
        <fullName evidence="2">Helix-turn-helix domain-containing protein</fullName>
    </submittedName>
</protein>
<dbReference type="CDD" id="cd00093">
    <property type="entry name" value="HTH_XRE"/>
    <property type="match status" value="1"/>
</dbReference>
<dbReference type="Proteomes" id="UP001652394">
    <property type="component" value="Unassembled WGS sequence"/>
</dbReference>
<dbReference type="EMBL" id="JAOQJX010000003">
    <property type="protein sequence ID" value="MCU6746586.1"/>
    <property type="molecule type" value="Genomic_DNA"/>
</dbReference>
<organism evidence="2 3">
    <name type="scientific">Faecalicatena acetigenes</name>
    <dbReference type="NCBI Taxonomy" id="2981790"/>
    <lineage>
        <taxon>Bacteria</taxon>
        <taxon>Bacillati</taxon>
        <taxon>Bacillota</taxon>
        <taxon>Clostridia</taxon>
        <taxon>Lachnospirales</taxon>
        <taxon>Lachnospiraceae</taxon>
        <taxon>Faecalicatena</taxon>
    </lineage>
</organism>
<dbReference type="SUPFAM" id="SSF47413">
    <property type="entry name" value="lambda repressor-like DNA-binding domains"/>
    <property type="match status" value="1"/>
</dbReference>
<dbReference type="InterPro" id="IPR001387">
    <property type="entry name" value="Cro/C1-type_HTH"/>
</dbReference>
<evidence type="ECO:0000313" key="2">
    <source>
        <dbReference type="EMBL" id="MCU6746586.1"/>
    </source>
</evidence>
<dbReference type="Gene3D" id="1.10.260.40">
    <property type="entry name" value="lambda repressor-like DNA-binding domains"/>
    <property type="match status" value="1"/>
</dbReference>
<evidence type="ECO:0000259" key="1">
    <source>
        <dbReference type="PROSITE" id="PS50943"/>
    </source>
</evidence>
<dbReference type="RefSeq" id="WP_059069684.1">
    <property type="nucleotide sequence ID" value="NZ_JAOQJX010000003.1"/>
</dbReference>
<dbReference type="Pfam" id="PF01381">
    <property type="entry name" value="HTH_3"/>
    <property type="match status" value="1"/>
</dbReference>
<name>A0ABT2T9D8_9FIRM</name>
<dbReference type="SMART" id="SM00530">
    <property type="entry name" value="HTH_XRE"/>
    <property type="match status" value="1"/>
</dbReference>
<accession>A0ABT2T9D8</accession>
<comment type="caution">
    <text evidence="2">The sequence shown here is derived from an EMBL/GenBank/DDBJ whole genome shotgun (WGS) entry which is preliminary data.</text>
</comment>
<feature type="domain" description="HTH cro/C1-type" evidence="1">
    <location>
        <begin position="7"/>
        <end position="61"/>
    </location>
</feature>
<proteinExistence type="predicted"/>